<accession>A0A0G4HX02</accession>
<evidence type="ECO:0000313" key="2">
    <source>
        <dbReference type="EMBL" id="CEM49012.1"/>
    </source>
</evidence>
<dbReference type="EMBL" id="CDMZ01004209">
    <property type="protein sequence ID" value="CEM49012.1"/>
    <property type="molecule type" value="Genomic_DNA"/>
</dbReference>
<organism evidence="2">
    <name type="scientific">Chromera velia CCMP2878</name>
    <dbReference type="NCBI Taxonomy" id="1169474"/>
    <lineage>
        <taxon>Eukaryota</taxon>
        <taxon>Sar</taxon>
        <taxon>Alveolata</taxon>
        <taxon>Colpodellida</taxon>
        <taxon>Chromeraceae</taxon>
        <taxon>Chromera</taxon>
    </lineage>
</organism>
<feature type="compositionally biased region" description="Acidic residues" evidence="1">
    <location>
        <begin position="160"/>
        <end position="193"/>
    </location>
</feature>
<feature type="compositionally biased region" description="Basic and acidic residues" evidence="1">
    <location>
        <begin position="144"/>
        <end position="159"/>
    </location>
</feature>
<dbReference type="AlphaFoldDB" id="A0A0G4HX02"/>
<dbReference type="VEuPathDB" id="CryptoDB:Cvel_9150"/>
<name>A0A0G4HX02_9ALVE</name>
<evidence type="ECO:0000256" key="1">
    <source>
        <dbReference type="SAM" id="MobiDB-lite"/>
    </source>
</evidence>
<feature type="region of interest" description="Disordered" evidence="1">
    <location>
        <begin position="51"/>
        <end position="194"/>
    </location>
</feature>
<proteinExistence type="predicted"/>
<protein>
    <submittedName>
        <fullName evidence="2">Uncharacterized protein</fullName>
    </submittedName>
</protein>
<feature type="compositionally biased region" description="Low complexity" evidence="1">
    <location>
        <begin position="120"/>
        <end position="143"/>
    </location>
</feature>
<gene>
    <name evidence="2" type="ORF">Cvel_9150</name>
</gene>
<feature type="region of interest" description="Disordered" evidence="1">
    <location>
        <begin position="1"/>
        <end position="23"/>
    </location>
</feature>
<feature type="compositionally biased region" description="Basic and acidic residues" evidence="1">
    <location>
        <begin position="51"/>
        <end position="68"/>
    </location>
</feature>
<reference evidence="2" key="1">
    <citation type="submission" date="2014-11" db="EMBL/GenBank/DDBJ databases">
        <authorList>
            <person name="Otto D Thomas"/>
            <person name="Naeem Raeece"/>
        </authorList>
    </citation>
    <scope>NUCLEOTIDE SEQUENCE</scope>
</reference>
<sequence length="236" mass="27791">MNPRRNYARNNDQQYDTKAELGLPPELFPGPFSYEQITLLHQRAYRAEMDLSPLSKDERQTEKQKDRSVPFPFSDVTTVREGPSLSTEQRRLLSALNSTAPGEVPEEKKKRKTRNSMRTLPAEGAAPLSSSPASLSVSAPPDRTGGEREDEREVPLEREEEREERDEEREEREEEEDDEEEEGADWDEEEEDSTVGVLDHILYLQMQQQQYMQQHYMQLQQQYYMQQQQQQQYYMH</sequence>